<feature type="region of interest" description="Disordered" evidence="2">
    <location>
        <begin position="367"/>
        <end position="392"/>
    </location>
</feature>
<protein>
    <submittedName>
        <fullName evidence="3">Uncharacterized protein</fullName>
    </submittedName>
</protein>
<feature type="compositionally biased region" description="Basic and acidic residues" evidence="2">
    <location>
        <begin position="48"/>
        <end position="59"/>
    </location>
</feature>
<feature type="compositionally biased region" description="Basic and acidic residues" evidence="2">
    <location>
        <begin position="106"/>
        <end position="136"/>
    </location>
</feature>
<organism evidence="3 4">
    <name type="scientific">Pocillopora damicornis</name>
    <name type="common">Cauliflower coral</name>
    <name type="synonym">Millepora damicornis</name>
    <dbReference type="NCBI Taxonomy" id="46731"/>
    <lineage>
        <taxon>Eukaryota</taxon>
        <taxon>Metazoa</taxon>
        <taxon>Cnidaria</taxon>
        <taxon>Anthozoa</taxon>
        <taxon>Hexacorallia</taxon>
        <taxon>Scleractinia</taxon>
        <taxon>Astrocoeniina</taxon>
        <taxon>Pocilloporidae</taxon>
        <taxon>Pocillopora</taxon>
    </lineage>
</organism>
<feature type="compositionally biased region" description="Basic and acidic residues" evidence="2">
    <location>
        <begin position="413"/>
        <end position="422"/>
    </location>
</feature>
<dbReference type="AlphaFoldDB" id="A0A3M6V4B9"/>
<accession>A0A3M6V4B9</accession>
<evidence type="ECO:0000256" key="2">
    <source>
        <dbReference type="SAM" id="MobiDB-lite"/>
    </source>
</evidence>
<keyword evidence="1" id="KW-0175">Coiled coil</keyword>
<feature type="region of interest" description="Disordered" evidence="2">
    <location>
        <begin position="1"/>
        <end position="153"/>
    </location>
</feature>
<evidence type="ECO:0000313" key="4">
    <source>
        <dbReference type="Proteomes" id="UP000275408"/>
    </source>
</evidence>
<feature type="compositionally biased region" description="Basic residues" evidence="2">
    <location>
        <begin position="503"/>
        <end position="513"/>
    </location>
</feature>
<feature type="compositionally biased region" description="Basic residues" evidence="2">
    <location>
        <begin position="34"/>
        <end position="47"/>
    </location>
</feature>
<feature type="compositionally biased region" description="Basic and acidic residues" evidence="2">
    <location>
        <begin position="521"/>
        <end position="538"/>
    </location>
</feature>
<dbReference type="STRING" id="46731.A0A3M6V4B9"/>
<evidence type="ECO:0000256" key="1">
    <source>
        <dbReference type="SAM" id="Coils"/>
    </source>
</evidence>
<feature type="compositionally biased region" description="Basic and acidic residues" evidence="2">
    <location>
        <begin position="78"/>
        <end position="98"/>
    </location>
</feature>
<name>A0A3M6V4B9_POCDA</name>
<dbReference type="OrthoDB" id="5967913at2759"/>
<keyword evidence="4" id="KW-1185">Reference proteome</keyword>
<gene>
    <name evidence="3" type="ORF">pdam_00017766</name>
</gene>
<feature type="compositionally biased region" description="Polar residues" evidence="2">
    <location>
        <begin position="580"/>
        <end position="590"/>
    </location>
</feature>
<comment type="caution">
    <text evidence="3">The sequence shown here is derived from an EMBL/GenBank/DDBJ whole genome shotgun (WGS) entry which is preliminary data.</text>
</comment>
<feature type="coiled-coil region" evidence="1">
    <location>
        <begin position="228"/>
        <end position="269"/>
    </location>
</feature>
<dbReference type="Proteomes" id="UP000275408">
    <property type="component" value="Unassembled WGS sequence"/>
</dbReference>
<reference evidence="3 4" key="1">
    <citation type="journal article" date="2018" name="Sci. Rep.">
        <title>Comparative analysis of the Pocillopora damicornis genome highlights role of immune system in coral evolution.</title>
        <authorList>
            <person name="Cunning R."/>
            <person name="Bay R.A."/>
            <person name="Gillette P."/>
            <person name="Baker A.C."/>
            <person name="Traylor-Knowles N."/>
        </authorList>
    </citation>
    <scope>NUCLEOTIDE SEQUENCE [LARGE SCALE GENOMIC DNA]</scope>
    <source>
        <strain evidence="3">RSMAS</strain>
        <tissue evidence="3">Whole animal</tissue>
    </source>
</reference>
<feature type="region of interest" description="Disordered" evidence="2">
    <location>
        <begin position="566"/>
        <end position="599"/>
    </location>
</feature>
<proteinExistence type="predicted"/>
<feature type="compositionally biased region" description="Polar residues" evidence="2">
    <location>
        <begin position="482"/>
        <end position="497"/>
    </location>
</feature>
<sequence length="681" mass="78463">MSSTENLFEDAGKFTSSLESGYKSEGTDDGLPLPKHKSKKSSKKKESRKNVGLENKGFEADTEQTDTSTKHKIQVHRASSENKARKLTTQDKRRHSDAGRISVPDDTTKPSHESAAAQKERGSTRRRSSADEDLRRRACFNSMRLRRVSSSSQLPSYEVDTSVEDEMFYQNLPMTTVENGHQEMTNQERPKDEVFHQNPPMDRIENEYQEVPYRERPRLNEADRVFSMDSLCNSVEQENRKLDEYSMRLSCALEERAKLEQELSILRSNASVARTMSTEESERWKISPGIHYRNEKYNSERRISSRGDLDMQLSIEQLRGMQLEQSRKLPNVPFRVASQRDEEIHERIESVNETKVERLLQRKVSEKLPQQAEGKTKSQNFRLSDPEKTRRERKLADLAADLWKKLSQGEKFSENEVERKVATPDVPMRNENGKDSKTRGDSFYDMGSASETDSEEYYIPELAKEAIPSTSGINSLKEKNAKGNSLMRSESASSLTRTDAFRRKQRRPMRQKRVSTASEPRSGEAKPLKSMEFKDPPTNKHRQEKPEKMYGIRSTEAVSQNHSARFDYMLPPGKRGQGRNPFSQNLQSSPNEPPSGEQPLSVKLRYYQELEQKRSQEENAFDLSDAFMAAEDIEAEMKYREKAAGEAAILRREASRLLWQAMNLERICDPNARVRHIFTPY</sequence>
<feature type="compositionally biased region" description="Basic and acidic residues" evidence="2">
    <location>
        <begin position="431"/>
        <end position="442"/>
    </location>
</feature>
<dbReference type="EMBL" id="RCHS01000150">
    <property type="protein sequence ID" value="RMX60428.1"/>
    <property type="molecule type" value="Genomic_DNA"/>
</dbReference>
<evidence type="ECO:0000313" key="3">
    <source>
        <dbReference type="EMBL" id="RMX60428.1"/>
    </source>
</evidence>
<feature type="region of interest" description="Disordered" evidence="2">
    <location>
        <begin position="413"/>
        <end position="552"/>
    </location>
</feature>